<reference evidence="7" key="2">
    <citation type="submission" date="2025-09" db="UniProtKB">
        <authorList>
            <consortium name="Ensembl"/>
        </authorList>
    </citation>
    <scope>IDENTIFICATION</scope>
</reference>
<keyword evidence="3 5" id="KW-1133">Transmembrane helix</keyword>
<keyword evidence="4 5" id="KW-0472">Membrane</keyword>
<reference evidence="7" key="1">
    <citation type="submission" date="2025-08" db="UniProtKB">
        <authorList>
            <consortium name="Ensembl"/>
        </authorList>
    </citation>
    <scope>IDENTIFICATION</scope>
</reference>
<evidence type="ECO:0000256" key="1">
    <source>
        <dbReference type="ARBA" id="ARBA00004141"/>
    </source>
</evidence>
<sequence length="226" mass="25108">MAILSYDRKLQYVVHRFACCLLYRCSVPRLKSVLLRLLPVLSWLPKYSVRDNLLCDVISGVRMAFALLANLPPVNGLYSSFFPLIPYFFMGTVHQMVPGTFAVLSMMVGTVCLSLAPESDFSHFNVTLNITEVDTEPIYLSQSFVRGFMTAAGLQILVSVLKYVFGIKIPPYSGPLAVVYVHIISGLPKTNIASLLFALCSAVVLIAVKELSARYRQKFPFPVSLT</sequence>
<evidence type="ECO:0000256" key="3">
    <source>
        <dbReference type="ARBA" id="ARBA00022989"/>
    </source>
</evidence>
<dbReference type="Ensembl" id="ENSNMLT00000018737.1">
    <property type="protein sequence ID" value="ENSNMLP00000016639.1"/>
    <property type="gene ID" value="ENSNMLG00000011057.1"/>
</dbReference>
<dbReference type="InterPro" id="IPR011547">
    <property type="entry name" value="SLC26A/SulP_dom"/>
</dbReference>
<evidence type="ECO:0000313" key="7">
    <source>
        <dbReference type="Ensembl" id="ENSNMLP00000016639.1"/>
    </source>
</evidence>
<dbReference type="AlphaFoldDB" id="A0A8C6T7D7"/>
<dbReference type="Proteomes" id="UP000694523">
    <property type="component" value="Unplaced"/>
</dbReference>
<dbReference type="Pfam" id="PF00916">
    <property type="entry name" value="Sulfate_transp"/>
    <property type="match status" value="2"/>
</dbReference>
<keyword evidence="2 5" id="KW-0812">Transmembrane</keyword>
<evidence type="ECO:0000256" key="2">
    <source>
        <dbReference type="ARBA" id="ARBA00022692"/>
    </source>
</evidence>
<evidence type="ECO:0000256" key="4">
    <source>
        <dbReference type="ARBA" id="ARBA00023136"/>
    </source>
</evidence>
<evidence type="ECO:0000256" key="5">
    <source>
        <dbReference type="SAM" id="Phobius"/>
    </source>
</evidence>
<comment type="subcellular location">
    <subcellularLocation>
        <location evidence="1">Membrane</location>
        <topology evidence="1">Multi-pass membrane protein</topology>
    </subcellularLocation>
</comment>
<organism evidence="7 8">
    <name type="scientific">Neogobius melanostomus</name>
    <name type="common">round goby</name>
    <dbReference type="NCBI Taxonomy" id="47308"/>
    <lineage>
        <taxon>Eukaryota</taxon>
        <taxon>Metazoa</taxon>
        <taxon>Chordata</taxon>
        <taxon>Craniata</taxon>
        <taxon>Vertebrata</taxon>
        <taxon>Euteleostomi</taxon>
        <taxon>Actinopterygii</taxon>
        <taxon>Neopterygii</taxon>
        <taxon>Teleostei</taxon>
        <taxon>Neoteleostei</taxon>
        <taxon>Acanthomorphata</taxon>
        <taxon>Gobiaria</taxon>
        <taxon>Gobiiformes</taxon>
        <taxon>Gobioidei</taxon>
        <taxon>Gobiidae</taxon>
        <taxon>Benthophilinae</taxon>
        <taxon>Neogobiini</taxon>
        <taxon>Neogobius</taxon>
    </lineage>
</organism>
<name>A0A8C6T7D7_9GOBI</name>
<dbReference type="InterPro" id="IPR001902">
    <property type="entry name" value="SLC26A/SulP_fam"/>
</dbReference>
<feature type="domain" description="SLC26A/SulP transporter" evidence="6">
    <location>
        <begin position="63"/>
        <end position="124"/>
    </location>
</feature>
<dbReference type="GO" id="GO:0055085">
    <property type="term" value="P:transmembrane transport"/>
    <property type="evidence" value="ECO:0007669"/>
    <property type="project" value="InterPro"/>
</dbReference>
<feature type="transmembrane region" description="Helical" evidence="5">
    <location>
        <begin position="93"/>
        <end position="116"/>
    </location>
</feature>
<dbReference type="PANTHER" id="PTHR11814">
    <property type="entry name" value="SULFATE TRANSPORTER"/>
    <property type="match status" value="1"/>
</dbReference>
<proteinExistence type="predicted"/>
<dbReference type="GO" id="GO:0016020">
    <property type="term" value="C:membrane"/>
    <property type="evidence" value="ECO:0007669"/>
    <property type="project" value="UniProtKB-SubCell"/>
</dbReference>
<accession>A0A8C6T7D7</accession>
<feature type="transmembrane region" description="Helical" evidence="5">
    <location>
        <begin position="148"/>
        <end position="170"/>
    </location>
</feature>
<feature type="domain" description="SLC26A/SulP transporter" evidence="6">
    <location>
        <begin position="139"/>
        <end position="223"/>
    </location>
</feature>
<protein>
    <recommendedName>
        <fullName evidence="6">SLC26A/SulP transporter domain-containing protein</fullName>
    </recommendedName>
</protein>
<evidence type="ECO:0000313" key="8">
    <source>
        <dbReference type="Proteomes" id="UP000694523"/>
    </source>
</evidence>
<evidence type="ECO:0000259" key="6">
    <source>
        <dbReference type="Pfam" id="PF00916"/>
    </source>
</evidence>
<feature type="transmembrane region" description="Helical" evidence="5">
    <location>
        <begin position="190"/>
        <end position="208"/>
    </location>
</feature>
<keyword evidence="8" id="KW-1185">Reference proteome</keyword>